<evidence type="ECO:0000313" key="12">
    <source>
        <dbReference type="Proteomes" id="UP000595663"/>
    </source>
</evidence>
<comment type="similarity">
    <text evidence="2 9">Belongs to the ABC-2 integral membrane protein family.</text>
</comment>
<comment type="subcellular location">
    <subcellularLocation>
        <location evidence="9">Cell inner membrane</location>
        <topology evidence="9">Multi-pass membrane protein</topology>
    </subcellularLocation>
    <subcellularLocation>
        <location evidence="1">Cell membrane</location>
        <topology evidence="1">Multi-pass membrane protein</topology>
    </subcellularLocation>
</comment>
<evidence type="ECO:0000256" key="8">
    <source>
        <dbReference type="ARBA" id="ARBA00023136"/>
    </source>
</evidence>
<keyword evidence="12" id="KW-1185">Reference proteome</keyword>
<evidence type="ECO:0000256" key="9">
    <source>
        <dbReference type="RuleBase" id="RU361157"/>
    </source>
</evidence>
<reference evidence="11 12" key="1">
    <citation type="journal article" date="2008" name="Int. J. Syst. Evol. Microbiol.">
        <title>Amphritea japonica sp. nov. and Amphritea balenae sp. nov., isolated from the sediment adjacent to sperm whale carcasses off Kagoshima, Japan.</title>
        <authorList>
            <person name="Miyazaki M."/>
            <person name="Nogi Y."/>
            <person name="Fujiwara Y."/>
            <person name="Kawato M."/>
            <person name="Nagahama T."/>
            <person name="Kubokawa K."/>
            <person name="Horikoshi K."/>
        </authorList>
    </citation>
    <scope>NUCLEOTIDE SEQUENCE [LARGE SCALE GENOMIC DNA]</scope>
    <source>
        <strain evidence="11 12">ATCC BAA-1530</strain>
    </source>
</reference>
<proteinExistence type="inferred from homology"/>
<dbReference type="PROSITE" id="PS51012">
    <property type="entry name" value="ABC_TM2"/>
    <property type="match status" value="1"/>
</dbReference>
<dbReference type="RefSeq" id="WP_019620716.1">
    <property type="nucleotide sequence ID" value="NZ_AP014545.1"/>
</dbReference>
<feature type="transmembrane region" description="Helical" evidence="9">
    <location>
        <begin position="34"/>
        <end position="56"/>
    </location>
</feature>
<protein>
    <recommendedName>
        <fullName evidence="9">Transport permease protein</fullName>
    </recommendedName>
</protein>
<keyword evidence="4 9" id="KW-1003">Cell membrane</keyword>
<gene>
    <name evidence="11" type="ORF">AMJAP_0506</name>
</gene>
<feature type="domain" description="ABC transmembrane type-2" evidence="10">
    <location>
        <begin position="33"/>
        <end position="257"/>
    </location>
</feature>
<evidence type="ECO:0000313" key="11">
    <source>
        <dbReference type="EMBL" id="BBB25105.1"/>
    </source>
</evidence>
<feature type="transmembrane region" description="Helical" evidence="9">
    <location>
        <begin position="62"/>
        <end position="82"/>
    </location>
</feature>
<evidence type="ECO:0000256" key="6">
    <source>
        <dbReference type="ARBA" id="ARBA00022989"/>
    </source>
</evidence>
<keyword evidence="7" id="KW-0762">Sugar transport</keyword>
<dbReference type="KEGG" id="ajp:AMJAP_0506"/>
<keyword evidence="7" id="KW-0625">Polysaccharide transport</keyword>
<evidence type="ECO:0000256" key="1">
    <source>
        <dbReference type="ARBA" id="ARBA00004651"/>
    </source>
</evidence>
<dbReference type="InterPro" id="IPR047817">
    <property type="entry name" value="ABC2_TM_bact-type"/>
</dbReference>
<dbReference type="GO" id="GO:0005886">
    <property type="term" value="C:plasma membrane"/>
    <property type="evidence" value="ECO:0007669"/>
    <property type="project" value="UniProtKB-SubCell"/>
</dbReference>
<evidence type="ECO:0000256" key="4">
    <source>
        <dbReference type="ARBA" id="ARBA00022475"/>
    </source>
</evidence>
<feature type="transmembrane region" description="Helical" evidence="9">
    <location>
        <begin position="178"/>
        <end position="200"/>
    </location>
</feature>
<evidence type="ECO:0000256" key="7">
    <source>
        <dbReference type="ARBA" id="ARBA00023047"/>
    </source>
</evidence>
<dbReference type="GO" id="GO:0015920">
    <property type="term" value="P:lipopolysaccharide transport"/>
    <property type="evidence" value="ECO:0007669"/>
    <property type="project" value="TreeGrafter"/>
</dbReference>
<evidence type="ECO:0000259" key="10">
    <source>
        <dbReference type="PROSITE" id="PS51012"/>
    </source>
</evidence>
<dbReference type="InterPro" id="IPR013525">
    <property type="entry name" value="ABC2_TM"/>
</dbReference>
<keyword evidence="8 9" id="KW-0472">Membrane</keyword>
<feature type="transmembrane region" description="Helical" evidence="9">
    <location>
        <begin position="124"/>
        <end position="141"/>
    </location>
</feature>
<organism evidence="11 12">
    <name type="scientific">Amphritea japonica ATCC BAA-1530</name>
    <dbReference type="NCBI Taxonomy" id="1278309"/>
    <lineage>
        <taxon>Bacteria</taxon>
        <taxon>Pseudomonadati</taxon>
        <taxon>Pseudomonadota</taxon>
        <taxon>Gammaproteobacteria</taxon>
        <taxon>Oceanospirillales</taxon>
        <taxon>Oceanospirillaceae</taxon>
        <taxon>Amphritea</taxon>
    </lineage>
</organism>
<evidence type="ECO:0000256" key="5">
    <source>
        <dbReference type="ARBA" id="ARBA00022692"/>
    </source>
</evidence>
<evidence type="ECO:0000256" key="3">
    <source>
        <dbReference type="ARBA" id="ARBA00022448"/>
    </source>
</evidence>
<name>A0A7R6SRF9_9GAMM</name>
<accession>A0A7R6SRF9</accession>
<dbReference type="AlphaFoldDB" id="A0A7R6SRF9"/>
<dbReference type="GO" id="GO:0140359">
    <property type="term" value="F:ABC-type transporter activity"/>
    <property type="evidence" value="ECO:0007669"/>
    <property type="project" value="InterPro"/>
</dbReference>
<keyword evidence="3 9" id="KW-0813">Transport</keyword>
<dbReference type="EMBL" id="AP014545">
    <property type="protein sequence ID" value="BBB25105.1"/>
    <property type="molecule type" value="Genomic_DNA"/>
</dbReference>
<dbReference type="PANTHER" id="PTHR30413">
    <property type="entry name" value="INNER MEMBRANE TRANSPORT PERMEASE"/>
    <property type="match status" value="1"/>
</dbReference>
<dbReference type="Pfam" id="PF01061">
    <property type="entry name" value="ABC2_membrane"/>
    <property type="match status" value="1"/>
</dbReference>
<sequence>MLTSRTPWQVTRAVWYALFMREAIAKITSRDRMAWFWMLFEPIAMVAVMVSIRGVVMNRGGHVSGAEFIPWIIVGLMGFYLFRENLQRSLGAIQSNKGLFAYRQVKSIDPVLVRCFLEGMIKSFIMLLFIIIGGLLGVDLVAVDPLYAFYCWFSLWCLGLGSAFTASAASEMVPEIGYVLKIIMLPLMIVSGVIFPLNFLPHWIQEFLLWNPIVHGLESLRLGFFEGYRSLLGINLAYLWYWNLSFILLGLILHLRFDQRLKAQ</sequence>
<dbReference type="GO" id="GO:0015774">
    <property type="term" value="P:polysaccharide transport"/>
    <property type="evidence" value="ECO:0007669"/>
    <property type="project" value="UniProtKB-KW"/>
</dbReference>
<feature type="transmembrane region" description="Helical" evidence="9">
    <location>
        <begin position="238"/>
        <end position="257"/>
    </location>
</feature>
<evidence type="ECO:0000256" key="2">
    <source>
        <dbReference type="ARBA" id="ARBA00007783"/>
    </source>
</evidence>
<dbReference type="PANTHER" id="PTHR30413:SF10">
    <property type="entry name" value="CAPSULE POLYSACCHARIDE EXPORT INNER-MEMBRANE PROTEIN CTRC"/>
    <property type="match status" value="1"/>
</dbReference>
<keyword evidence="5 9" id="KW-0812">Transmembrane</keyword>
<dbReference type="Proteomes" id="UP000595663">
    <property type="component" value="Chromosome"/>
</dbReference>
<keyword evidence="6 9" id="KW-1133">Transmembrane helix</keyword>
<feature type="transmembrane region" description="Helical" evidence="9">
    <location>
        <begin position="147"/>
        <end position="166"/>
    </location>
</feature>